<evidence type="ECO:0000313" key="2">
    <source>
        <dbReference type="Proteomes" id="UP000524246"/>
    </source>
</evidence>
<reference evidence="1 2" key="1">
    <citation type="journal article" date="2020" name="Biotechnol. Biofuels">
        <title>New insights from the biogas microbiome by comprehensive genome-resolved metagenomics of nearly 1600 species originating from multiple anaerobic digesters.</title>
        <authorList>
            <person name="Campanaro S."/>
            <person name="Treu L."/>
            <person name="Rodriguez-R L.M."/>
            <person name="Kovalovszki A."/>
            <person name="Ziels R.M."/>
            <person name="Maus I."/>
            <person name="Zhu X."/>
            <person name="Kougias P.G."/>
            <person name="Basile A."/>
            <person name="Luo G."/>
            <person name="Schluter A."/>
            <person name="Konstantinidis K.T."/>
            <person name="Angelidaki I."/>
        </authorList>
    </citation>
    <scope>NUCLEOTIDE SEQUENCE [LARGE SCALE GENOMIC DNA]</scope>
    <source>
        <strain evidence="1">AS27yjCOA_65</strain>
    </source>
</reference>
<dbReference type="Proteomes" id="UP000524246">
    <property type="component" value="Unassembled WGS sequence"/>
</dbReference>
<accession>A0A7X9ILC9</accession>
<sequence>MASKEENNSKLNGAAAFPSELLQSYSESLTKLLGSPHYSMFENLRFSELLGSNESTKQKFNSMSLSELVSFGLDGLMEIDDLCLEDIQALLDMLNRFNSFKNTPECSFDECTLTQKDTPALPAQNSLTKEERDPGLNAIERSNAELELAEKKQRLKRVSSDLLSSKLLSDYWEKDWERAPFEEALSFKQLSDLDFETLIKKRSFNVSRMISIGKAIDKFMAEHDLRLKQSCFDTSRLSPESLRLSSTPLVHFETGGVELPLITQNLVRYFEHQCALYPLSNGPFKVFFAHLPLTLKADEVALLALSVNNAPSFSRRLLGLSKEEFDSRLKNAQLKTRQLFERTCPKVFSAWSASLASVGISEESFLGPYFDSVFDESFQLILFRTLLLSLGAAHPTLGSEHFVEIWTSNLEISDLLFASLKNSTRDEVLNQDKFSRLFPGFPIDKLKRAFKDCHQEGVKK</sequence>
<gene>
    <name evidence="1" type="ORF">GYA55_12800</name>
</gene>
<proteinExistence type="predicted"/>
<evidence type="ECO:0000313" key="1">
    <source>
        <dbReference type="EMBL" id="NMC64034.1"/>
    </source>
</evidence>
<protein>
    <submittedName>
        <fullName evidence="1">Uncharacterized protein</fullName>
    </submittedName>
</protein>
<dbReference type="EMBL" id="JAAZON010000587">
    <property type="protein sequence ID" value="NMC64034.1"/>
    <property type="molecule type" value="Genomic_DNA"/>
</dbReference>
<comment type="caution">
    <text evidence="1">The sequence shown here is derived from an EMBL/GenBank/DDBJ whole genome shotgun (WGS) entry which is preliminary data.</text>
</comment>
<organism evidence="1 2">
    <name type="scientific">SAR324 cluster bacterium</name>
    <dbReference type="NCBI Taxonomy" id="2024889"/>
    <lineage>
        <taxon>Bacteria</taxon>
        <taxon>Deltaproteobacteria</taxon>
        <taxon>SAR324 cluster</taxon>
    </lineage>
</organism>
<dbReference type="AlphaFoldDB" id="A0A7X9ILC9"/>
<name>A0A7X9ILC9_9DELT</name>